<dbReference type="SUPFAM" id="SSF55486">
    <property type="entry name" value="Metalloproteases ('zincins'), catalytic domain"/>
    <property type="match status" value="1"/>
</dbReference>
<dbReference type="AlphaFoldDB" id="A0A8J2UC92"/>
<dbReference type="EMBL" id="BMJC01000002">
    <property type="protein sequence ID" value="GGA97147.1"/>
    <property type="molecule type" value="Genomic_DNA"/>
</dbReference>
<evidence type="ECO:0000259" key="5">
    <source>
        <dbReference type="Pfam" id="PF01433"/>
    </source>
</evidence>
<keyword evidence="4" id="KW-0732">Signal</keyword>
<feature type="domain" description="Peptidase M1 membrane alanine aminopeptidase" evidence="5">
    <location>
        <begin position="337"/>
        <end position="474"/>
    </location>
</feature>
<comment type="cofactor">
    <cofactor evidence="2">
        <name>Zn(2+)</name>
        <dbReference type="ChEBI" id="CHEBI:29105"/>
    </cofactor>
    <text evidence="2">Binds 1 zinc ion per subunit.</text>
</comment>
<comment type="caution">
    <text evidence="6">The sequence shown here is derived from an EMBL/GenBank/DDBJ whole genome shotgun (WGS) entry which is preliminary data.</text>
</comment>
<dbReference type="InterPro" id="IPR034015">
    <property type="entry name" value="M1_LTA4H"/>
</dbReference>
<accession>A0A8J2UC92</accession>
<keyword evidence="2" id="KW-0479">Metal-binding</keyword>
<dbReference type="Gene3D" id="2.60.40.1730">
    <property type="entry name" value="tricorn interacting facor f3 domain"/>
    <property type="match status" value="1"/>
</dbReference>
<gene>
    <name evidence="6" type="ORF">GCM10011511_20590</name>
</gene>
<evidence type="ECO:0000313" key="7">
    <source>
        <dbReference type="Proteomes" id="UP000607559"/>
    </source>
</evidence>
<evidence type="ECO:0000256" key="1">
    <source>
        <dbReference type="PIRSR" id="PIRSR634015-1"/>
    </source>
</evidence>
<dbReference type="CDD" id="cd09603">
    <property type="entry name" value="M1_APN_like"/>
    <property type="match status" value="1"/>
</dbReference>
<dbReference type="InterPro" id="IPR014782">
    <property type="entry name" value="Peptidase_M1_dom"/>
</dbReference>
<evidence type="ECO:0000313" key="6">
    <source>
        <dbReference type="EMBL" id="GGA97147.1"/>
    </source>
</evidence>
<dbReference type="GO" id="GO:0008237">
    <property type="term" value="F:metallopeptidase activity"/>
    <property type="evidence" value="ECO:0007669"/>
    <property type="project" value="InterPro"/>
</dbReference>
<name>A0A8J2UC92_9BACT</name>
<feature type="region of interest" description="Disordered" evidence="3">
    <location>
        <begin position="548"/>
        <end position="575"/>
    </location>
</feature>
<evidence type="ECO:0000256" key="2">
    <source>
        <dbReference type="PIRSR" id="PIRSR634015-3"/>
    </source>
</evidence>
<evidence type="ECO:0000256" key="4">
    <source>
        <dbReference type="SAM" id="SignalP"/>
    </source>
</evidence>
<reference evidence="6" key="2">
    <citation type="submission" date="2020-09" db="EMBL/GenBank/DDBJ databases">
        <authorList>
            <person name="Sun Q."/>
            <person name="Zhou Y."/>
        </authorList>
    </citation>
    <scope>NUCLEOTIDE SEQUENCE</scope>
    <source>
        <strain evidence="6">CGMCC 1.15448</strain>
    </source>
</reference>
<dbReference type="PANTHER" id="PTHR45726:SF3">
    <property type="entry name" value="LEUKOTRIENE A-4 HYDROLASE"/>
    <property type="match status" value="1"/>
</dbReference>
<dbReference type="Proteomes" id="UP000607559">
    <property type="component" value="Unassembled WGS sequence"/>
</dbReference>
<dbReference type="Pfam" id="PF01433">
    <property type="entry name" value="Peptidase_M1"/>
    <property type="match status" value="1"/>
</dbReference>
<evidence type="ECO:0000256" key="3">
    <source>
        <dbReference type="SAM" id="MobiDB-lite"/>
    </source>
</evidence>
<feature type="chain" id="PRO_5035156164" evidence="4">
    <location>
        <begin position="22"/>
        <end position="597"/>
    </location>
</feature>
<dbReference type="InterPro" id="IPR027268">
    <property type="entry name" value="Peptidase_M4/M1_CTD_sf"/>
</dbReference>
<dbReference type="SUPFAM" id="SSF63737">
    <property type="entry name" value="Leukotriene A4 hydrolase N-terminal domain"/>
    <property type="match status" value="1"/>
</dbReference>
<proteinExistence type="predicted"/>
<feature type="binding site" evidence="2">
    <location>
        <position position="340"/>
    </location>
    <ligand>
        <name>Zn(2+)</name>
        <dbReference type="ChEBI" id="CHEBI:29105"/>
        <note>catalytic</note>
    </ligand>
</feature>
<reference evidence="6" key="1">
    <citation type="journal article" date="2014" name="Int. J. Syst. Evol. Microbiol.">
        <title>Complete genome sequence of Corynebacterium casei LMG S-19264T (=DSM 44701T), isolated from a smear-ripened cheese.</title>
        <authorList>
            <consortium name="US DOE Joint Genome Institute (JGI-PGF)"/>
            <person name="Walter F."/>
            <person name="Albersmeier A."/>
            <person name="Kalinowski J."/>
            <person name="Ruckert C."/>
        </authorList>
    </citation>
    <scope>NUCLEOTIDE SEQUENCE</scope>
    <source>
        <strain evidence="6">CGMCC 1.15448</strain>
    </source>
</reference>
<feature type="signal peptide" evidence="4">
    <location>
        <begin position="1"/>
        <end position="21"/>
    </location>
</feature>
<sequence>MSRILKLALPLCVFSFLSGRAQLLTPEKAAYNHADSLRGSVGPERAWWNLLKYEIQVTPDFSEKSVRGSNAISFVALSEGQTLQIDLQEPMRLVSATWRKKPLTFTREGNVFHVRFPRKVKAGSTETVMVQYEGVPRAAVRPPWDGGWIWARDAQGRPWMTVADEGLGLSCWLPCKDHLYDEPDSGVVMHITCADSLVGIGNGRLQDKKANGNGTMTYTWVVTSPINSYDIIPYIGKYVNWSSVFDGMKGKLDCNFWVLDYDLEKAKPQFKQADTMLRAFEYWMGPYPFYEDSYKLVEAPHLGMEHQSNVAYGNHFANGYLGRDLSGTGWGLKWDFIIVHESGHEWFGNSITDKDAADMWVHEGFTNYTETLYTTYLYGEEAGNDYCIGTRKNIDNDKPIIGIYGVNKEGSGDMYYKGGNMLHMIRQIVGDSAFRGMLHGLQSTFYHKTVTTQEIEAYMSEYAHKDFSKIFDQYLRTTKIPVLAYQSNGDMISYRWSNCVKGFNMPVKVYVGGLPEQWITPTDEWQTMKAGTAGQTLETPQLDLKSLSPVGQATGGRANPRGSGPGILTVGATGNGSAGDENFSVDRNFYIVVRKQG</sequence>
<feature type="binding site" evidence="2">
    <location>
        <position position="363"/>
    </location>
    <ligand>
        <name>Zn(2+)</name>
        <dbReference type="ChEBI" id="CHEBI:29105"/>
        <note>catalytic</note>
    </ligand>
</feature>
<dbReference type="InterPro" id="IPR042097">
    <property type="entry name" value="Aminopeptidase_N-like_N_sf"/>
</dbReference>
<dbReference type="Gene3D" id="1.10.390.10">
    <property type="entry name" value="Neutral Protease Domain 2"/>
    <property type="match status" value="1"/>
</dbReference>
<dbReference type="GO" id="GO:0008270">
    <property type="term" value="F:zinc ion binding"/>
    <property type="evidence" value="ECO:0007669"/>
    <property type="project" value="InterPro"/>
</dbReference>
<dbReference type="PANTHER" id="PTHR45726">
    <property type="entry name" value="LEUKOTRIENE A-4 HYDROLASE"/>
    <property type="match status" value="1"/>
</dbReference>
<organism evidence="6 7">
    <name type="scientific">Puia dinghuensis</name>
    <dbReference type="NCBI Taxonomy" id="1792502"/>
    <lineage>
        <taxon>Bacteria</taxon>
        <taxon>Pseudomonadati</taxon>
        <taxon>Bacteroidota</taxon>
        <taxon>Chitinophagia</taxon>
        <taxon>Chitinophagales</taxon>
        <taxon>Chitinophagaceae</taxon>
        <taxon>Puia</taxon>
    </lineage>
</organism>
<protein>
    <submittedName>
        <fullName evidence="6">Peptidase M1</fullName>
    </submittedName>
</protein>
<feature type="active site" description="Proton donor" evidence="1">
    <location>
        <position position="415"/>
    </location>
</feature>
<feature type="binding site" evidence="2">
    <location>
        <position position="344"/>
    </location>
    <ligand>
        <name>Zn(2+)</name>
        <dbReference type="ChEBI" id="CHEBI:29105"/>
        <note>catalytic</note>
    </ligand>
</feature>
<keyword evidence="2" id="KW-0862">Zinc</keyword>
<keyword evidence="7" id="KW-1185">Reference proteome</keyword>
<dbReference type="RefSeq" id="WP_188931200.1">
    <property type="nucleotide sequence ID" value="NZ_BMJC01000002.1"/>
</dbReference>
<feature type="active site" description="Proton acceptor" evidence="1">
    <location>
        <position position="341"/>
    </location>
</feature>